<dbReference type="InParanoid" id="G3VSX7"/>
<dbReference type="InterPro" id="IPR017452">
    <property type="entry name" value="GPCR_Rhodpsn_7TM"/>
</dbReference>
<evidence type="ECO:0000256" key="2">
    <source>
        <dbReference type="ARBA" id="ARBA00010663"/>
    </source>
</evidence>
<feature type="transmembrane region" description="Helical" evidence="13">
    <location>
        <begin position="25"/>
        <end position="51"/>
    </location>
</feature>
<dbReference type="Pfam" id="PF13853">
    <property type="entry name" value="7tm_4"/>
    <property type="match status" value="1"/>
</dbReference>
<dbReference type="GeneTree" id="ENSGT00940000161704"/>
<dbReference type="HOGENOM" id="CLU_012526_5_5_1"/>
<keyword evidence="10 12" id="KW-0675">Receptor</keyword>
<dbReference type="FunFam" id="1.20.1070.10:FF:000009">
    <property type="entry name" value="Olfactory receptor"/>
    <property type="match status" value="1"/>
</dbReference>
<sequence>MDESNQSRLFEFVLQGFSEQSPPQWVLFLLFFWLYLVAVIGNLLISTAILLDAHLHKPMYFFLAQLSLADGCFVSTTVPNLLVSIGTRDRSISYPSCMTQLYFFLTFGDLDIFLLAVMAYDRYVAICHPLHYTTVLSPARCASLVGLCWVLTSSVALTHTLLMSQLSFCTPKTVPGFFCDLGPLMQVACSSTQANMWVLLTLGGAVILLPFTLILISYGHIAMAIFRTPSAQGRRKAFSTCGSHLTMVFLFFGTVIRAYLCPNNPGSAAPGDTAAIVMYTVITPTMNPFIYSLRNRDMQAALARLIGRNIPRRTAK</sequence>
<dbReference type="SUPFAM" id="SSF81321">
    <property type="entry name" value="Family A G protein-coupled receptor-like"/>
    <property type="match status" value="1"/>
</dbReference>
<evidence type="ECO:0000313" key="15">
    <source>
        <dbReference type="Ensembl" id="ENSSHAP00000006282.2"/>
    </source>
</evidence>
<dbReference type="OrthoDB" id="9444602at2759"/>
<evidence type="ECO:0000256" key="8">
    <source>
        <dbReference type="ARBA" id="ARBA00023040"/>
    </source>
</evidence>
<evidence type="ECO:0000256" key="5">
    <source>
        <dbReference type="ARBA" id="ARBA00022692"/>
    </source>
</evidence>
<dbReference type="GO" id="GO:0005886">
    <property type="term" value="C:plasma membrane"/>
    <property type="evidence" value="ECO:0007669"/>
    <property type="project" value="UniProtKB-SubCell"/>
</dbReference>
<reference evidence="15" key="3">
    <citation type="submission" date="2025-09" db="UniProtKB">
        <authorList>
            <consortium name="Ensembl"/>
        </authorList>
    </citation>
    <scope>IDENTIFICATION</scope>
</reference>
<dbReference type="FunFam" id="1.10.1220.70:FF:000001">
    <property type="entry name" value="Olfactory receptor"/>
    <property type="match status" value="1"/>
</dbReference>
<reference evidence="15 16" key="1">
    <citation type="journal article" date="2011" name="Proc. Natl. Acad. Sci. U.S.A.">
        <title>Genetic diversity and population structure of the endangered marsupial Sarcophilus harrisii (Tasmanian devil).</title>
        <authorList>
            <person name="Miller W."/>
            <person name="Hayes V.M."/>
            <person name="Ratan A."/>
            <person name="Petersen D.C."/>
            <person name="Wittekindt N.E."/>
            <person name="Miller J."/>
            <person name="Walenz B."/>
            <person name="Knight J."/>
            <person name="Qi J."/>
            <person name="Zhao F."/>
            <person name="Wang Q."/>
            <person name="Bedoya-Reina O.C."/>
            <person name="Katiyar N."/>
            <person name="Tomsho L.P."/>
            <person name="Kasson L.M."/>
            <person name="Hardie R.A."/>
            <person name="Woodbridge P."/>
            <person name="Tindall E.A."/>
            <person name="Bertelsen M.F."/>
            <person name="Dixon D."/>
            <person name="Pyecroft S."/>
            <person name="Helgen K.M."/>
            <person name="Lesk A.M."/>
            <person name="Pringle T.H."/>
            <person name="Patterson N."/>
            <person name="Zhang Y."/>
            <person name="Kreiss A."/>
            <person name="Woods G.M."/>
            <person name="Jones M.E."/>
            <person name="Schuster S.C."/>
        </authorList>
    </citation>
    <scope>NUCLEOTIDE SEQUENCE [LARGE SCALE GENOMIC DNA]</scope>
</reference>
<evidence type="ECO:0000256" key="6">
    <source>
        <dbReference type="ARBA" id="ARBA00022725"/>
    </source>
</evidence>
<dbReference type="STRING" id="9305.ENSSHAP00000006282"/>
<feature type="transmembrane region" description="Helical" evidence="13">
    <location>
        <begin position="60"/>
        <end position="81"/>
    </location>
</feature>
<keyword evidence="16" id="KW-1185">Reference proteome</keyword>
<reference evidence="15" key="2">
    <citation type="submission" date="2025-08" db="UniProtKB">
        <authorList>
            <consortium name="Ensembl"/>
        </authorList>
    </citation>
    <scope>IDENTIFICATION</scope>
</reference>
<evidence type="ECO:0000256" key="1">
    <source>
        <dbReference type="ARBA" id="ARBA00004651"/>
    </source>
</evidence>
<dbReference type="KEGG" id="shr:100913370"/>
<evidence type="ECO:0000256" key="4">
    <source>
        <dbReference type="ARBA" id="ARBA00022606"/>
    </source>
</evidence>
<dbReference type="GO" id="GO:0004984">
    <property type="term" value="F:olfactory receptor activity"/>
    <property type="evidence" value="ECO:0007669"/>
    <property type="project" value="InterPro"/>
</dbReference>
<evidence type="ECO:0000256" key="10">
    <source>
        <dbReference type="ARBA" id="ARBA00023170"/>
    </source>
</evidence>
<keyword evidence="7 13" id="KW-1133">Transmembrane helix</keyword>
<dbReference type="PANTHER" id="PTHR48001">
    <property type="entry name" value="OLFACTORY RECEPTOR"/>
    <property type="match status" value="1"/>
</dbReference>
<comment type="similarity">
    <text evidence="2 12">Belongs to the G-protein coupled receptor 1 family.</text>
</comment>
<feature type="transmembrane region" description="Helical" evidence="13">
    <location>
        <begin position="141"/>
        <end position="162"/>
    </location>
</feature>
<feature type="transmembrane region" description="Helical" evidence="13">
    <location>
        <begin position="101"/>
        <end position="120"/>
    </location>
</feature>
<evidence type="ECO:0000256" key="9">
    <source>
        <dbReference type="ARBA" id="ARBA00023136"/>
    </source>
</evidence>
<dbReference type="PRINTS" id="PR00237">
    <property type="entry name" value="GPCRRHODOPSN"/>
</dbReference>
<evidence type="ECO:0000256" key="3">
    <source>
        <dbReference type="ARBA" id="ARBA00022475"/>
    </source>
</evidence>
<dbReference type="GO" id="GO:0004930">
    <property type="term" value="F:G protein-coupled receptor activity"/>
    <property type="evidence" value="ECO:0007669"/>
    <property type="project" value="UniProtKB-KW"/>
</dbReference>
<dbReference type="PRINTS" id="PR00245">
    <property type="entry name" value="OLFACTORYR"/>
</dbReference>
<feature type="transmembrane region" description="Helical" evidence="13">
    <location>
        <begin position="194"/>
        <end position="216"/>
    </location>
</feature>
<dbReference type="PROSITE" id="PS00237">
    <property type="entry name" value="G_PROTEIN_RECEP_F1_1"/>
    <property type="match status" value="1"/>
</dbReference>
<feature type="transmembrane region" description="Helical" evidence="13">
    <location>
        <begin position="237"/>
        <end position="260"/>
    </location>
</feature>
<evidence type="ECO:0000256" key="7">
    <source>
        <dbReference type="ARBA" id="ARBA00022989"/>
    </source>
</evidence>
<evidence type="ECO:0000313" key="16">
    <source>
        <dbReference type="Proteomes" id="UP000007648"/>
    </source>
</evidence>
<dbReference type="GeneID" id="100913370"/>
<dbReference type="Gene3D" id="1.20.1070.10">
    <property type="entry name" value="Rhodopsin 7-helix transmembrane proteins"/>
    <property type="match status" value="1"/>
</dbReference>
<dbReference type="Proteomes" id="UP000007648">
    <property type="component" value="Unassembled WGS sequence"/>
</dbReference>
<organism evidence="15 16">
    <name type="scientific">Sarcophilus harrisii</name>
    <name type="common">Tasmanian devil</name>
    <name type="synonym">Sarcophilus laniarius</name>
    <dbReference type="NCBI Taxonomy" id="9305"/>
    <lineage>
        <taxon>Eukaryota</taxon>
        <taxon>Metazoa</taxon>
        <taxon>Chordata</taxon>
        <taxon>Craniata</taxon>
        <taxon>Vertebrata</taxon>
        <taxon>Euteleostomi</taxon>
        <taxon>Mammalia</taxon>
        <taxon>Metatheria</taxon>
        <taxon>Dasyuromorphia</taxon>
        <taxon>Dasyuridae</taxon>
        <taxon>Sarcophilus</taxon>
    </lineage>
</organism>
<dbReference type="FunCoup" id="G3VSX7">
    <property type="interactions" value="613"/>
</dbReference>
<keyword evidence="8 12" id="KW-0297">G-protein coupled receptor</keyword>
<dbReference type="AlphaFoldDB" id="G3VSX7"/>
<dbReference type="RefSeq" id="XP_003775021.1">
    <property type="nucleotide sequence ID" value="XM_003774973.1"/>
</dbReference>
<protein>
    <recommendedName>
        <fullName evidence="13">Olfactory receptor</fullName>
    </recommendedName>
</protein>
<accession>G3VSX7</accession>
<evidence type="ECO:0000256" key="13">
    <source>
        <dbReference type="RuleBase" id="RU363047"/>
    </source>
</evidence>
<name>G3VSX7_SARHA</name>
<proteinExistence type="inferred from homology"/>
<dbReference type="Ensembl" id="ENSSHAT00000006336.2">
    <property type="protein sequence ID" value="ENSSHAP00000006282.2"/>
    <property type="gene ID" value="ENSSHAG00000005470.2"/>
</dbReference>
<dbReference type="CDD" id="cd15918">
    <property type="entry name" value="7tmA_OR1_7-like"/>
    <property type="match status" value="1"/>
</dbReference>
<keyword evidence="9 13" id="KW-0472">Membrane</keyword>
<keyword evidence="6 13" id="KW-0552">Olfaction</keyword>
<evidence type="ECO:0000259" key="14">
    <source>
        <dbReference type="PROSITE" id="PS50262"/>
    </source>
</evidence>
<keyword evidence="4 13" id="KW-0716">Sensory transduction</keyword>
<dbReference type="InterPro" id="IPR000725">
    <property type="entry name" value="Olfact_rcpt"/>
</dbReference>
<dbReference type="eggNOG" id="ENOG502T7NA">
    <property type="taxonomic scope" value="Eukaryota"/>
</dbReference>
<evidence type="ECO:0000256" key="12">
    <source>
        <dbReference type="RuleBase" id="RU000688"/>
    </source>
</evidence>
<feature type="domain" description="G-protein coupled receptors family 1 profile" evidence="14">
    <location>
        <begin position="41"/>
        <end position="291"/>
    </location>
</feature>
<gene>
    <name evidence="15" type="primary">LOC100913370</name>
</gene>
<keyword evidence="11 12" id="KW-0807">Transducer</keyword>
<evidence type="ECO:0000256" key="11">
    <source>
        <dbReference type="ARBA" id="ARBA00023224"/>
    </source>
</evidence>
<keyword evidence="3 13" id="KW-1003">Cell membrane</keyword>
<keyword evidence="5 12" id="KW-0812">Transmembrane</keyword>
<dbReference type="PROSITE" id="PS50262">
    <property type="entry name" value="G_PROTEIN_RECEP_F1_2"/>
    <property type="match status" value="1"/>
</dbReference>
<dbReference type="InterPro" id="IPR000276">
    <property type="entry name" value="GPCR_Rhodpsn"/>
</dbReference>
<comment type="subcellular location">
    <subcellularLocation>
        <location evidence="1 13">Cell membrane</location>
        <topology evidence="1 13">Multi-pass membrane protein</topology>
    </subcellularLocation>
</comment>